<dbReference type="InterPro" id="IPR050469">
    <property type="entry name" value="Diguanylate_Cyclase"/>
</dbReference>
<accession>A0ABX2KKS5</accession>
<dbReference type="CDD" id="cd01949">
    <property type="entry name" value="GGDEF"/>
    <property type="match status" value="1"/>
</dbReference>
<feature type="modified residue" description="4-aspartylphosphate" evidence="3">
    <location>
        <position position="72"/>
    </location>
</feature>
<dbReference type="InterPro" id="IPR000160">
    <property type="entry name" value="GGDEF_dom"/>
</dbReference>
<keyword evidence="3" id="KW-0597">Phosphoprotein</keyword>
<organism evidence="6 7">
    <name type="scientific">Azospirillum melinis</name>
    <dbReference type="NCBI Taxonomy" id="328839"/>
    <lineage>
        <taxon>Bacteria</taxon>
        <taxon>Pseudomonadati</taxon>
        <taxon>Pseudomonadota</taxon>
        <taxon>Alphaproteobacteria</taxon>
        <taxon>Rhodospirillales</taxon>
        <taxon>Azospirillaceae</taxon>
        <taxon>Azospirillum</taxon>
    </lineage>
</organism>
<dbReference type="Proteomes" id="UP000605086">
    <property type="component" value="Unassembled WGS sequence"/>
</dbReference>
<keyword evidence="7" id="KW-1185">Reference proteome</keyword>
<dbReference type="InterPro" id="IPR011006">
    <property type="entry name" value="CheY-like_superfamily"/>
</dbReference>
<evidence type="ECO:0000256" key="1">
    <source>
        <dbReference type="ARBA" id="ARBA00012528"/>
    </source>
</evidence>
<evidence type="ECO:0000256" key="2">
    <source>
        <dbReference type="ARBA" id="ARBA00034247"/>
    </source>
</evidence>
<gene>
    <name evidence="6" type="ORF">GBZ48_28450</name>
</gene>
<dbReference type="PANTHER" id="PTHR45138:SF9">
    <property type="entry name" value="DIGUANYLATE CYCLASE DGCM-RELATED"/>
    <property type="match status" value="1"/>
</dbReference>
<dbReference type="Pfam" id="PF00072">
    <property type="entry name" value="Response_reg"/>
    <property type="match status" value="1"/>
</dbReference>
<sequence length="327" mass="36105">MESVKVRAHGLFADDMGVLVETTVLVADDSNFFRELIREELESTGYRVLLAKDGGQALALYRSHDIHILITDLEMPVMTGLELCWHVRAADDQHRTFTILMTGDSETARRVEAFESGADEFLAKPIDLPMLRARVRAGERITRMHRVMVEMLNTDYLTGVLNRRHFMERLEQAYRAAKETGSPLAIAMFDIDHFKAINDTHGHGNGDLALKRFADHCAAQVPGGGFLGRLGGEEFCLCLPSGDLEGALARVEAIRRSTAELTVETGSGAGFGFTVSIGMCLDRDTVSVTDLMTQADEALYFAKRSGRNRTVLRGAEGVVVKASFYVM</sequence>
<dbReference type="EMBL" id="WHOS01000056">
    <property type="protein sequence ID" value="NUB03162.1"/>
    <property type="molecule type" value="Genomic_DNA"/>
</dbReference>
<dbReference type="Pfam" id="PF00990">
    <property type="entry name" value="GGDEF"/>
    <property type="match status" value="1"/>
</dbReference>
<comment type="catalytic activity">
    <reaction evidence="2">
        <text>2 GTP = 3',3'-c-di-GMP + 2 diphosphate</text>
        <dbReference type="Rhea" id="RHEA:24898"/>
        <dbReference type="ChEBI" id="CHEBI:33019"/>
        <dbReference type="ChEBI" id="CHEBI:37565"/>
        <dbReference type="ChEBI" id="CHEBI:58805"/>
        <dbReference type="EC" id="2.7.7.65"/>
    </reaction>
</comment>
<comment type="caution">
    <text evidence="6">The sequence shown here is derived from an EMBL/GenBank/DDBJ whole genome shotgun (WGS) entry which is preliminary data.</text>
</comment>
<proteinExistence type="predicted"/>
<dbReference type="InterPro" id="IPR043128">
    <property type="entry name" value="Rev_trsase/Diguanyl_cyclase"/>
</dbReference>
<evidence type="ECO:0000313" key="7">
    <source>
        <dbReference type="Proteomes" id="UP000605086"/>
    </source>
</evidence>
<dbReference type="Gene3D" id="3.40.50.2300">
    <property type="match status" value="1"/>
</dbReference>
<dbReference type="SUPFAM" id="SSF52172">
    <property type="entry name" value="CheY-like"/>
    <property type="match status" value="1"/>
</dbReference>
<evidence type="ECO:0000256" key="3">
    <source>
        <dbReference type="PROSITE-ProRule" id="PRU00169"/>
    </source>
</evidence>
<evidence type="ECO:0000259" key="4">
    <source>
        <dbReference type="PROSITE" id="PS50110"/>
    </source>
</evidence>
<feature type="domain" description="GGDEF" evidence="5">
    <location>
        <begin position="182"/>
        <end position="315"/>
    </location>
</feature>
<dbReference type="InterPro" id="IPR001789">
    <property type="entry name" value="Sig_transdc_resp-reg_receiver"/>
</dbReference>
<reference evidence="6 7" key="1">
    <citation type="submission" date="2019-10" db="EMBL/GenBank/DDBJ databases">
        <title>Genome sequence of Azospirillum melinis.</title>
        <authorList>
            <person name="Ambrosini A."/>
            <person name="Sant'Anna F.H."/>
            <person name="Cassan F.D."/>
            <person name="Souza E.M."/>
            <person name="Passaglia L.M.P."/>
        </authorList>
    </citation>
    <scope>NUCLEOTIDE SEQUENCE [LARGE SCALE GENOMIC DNA]</scope>
    <source>
        <strain evidence="6 7">TMCY0552</strain>
    </source>
</reference>
<dbReference type="PANTHER" id="PTHR45138">
    <property type="entry name" value="REGULATORY COMPONENTS OF SENSORY TRANSDUCTION SYSTEM"/>
    <property type="match status" value="1"/>
</dbReference>
<protein>
    <recommendedName>
        <fullName evidence="1">diguanylate cyclase</fullName>
        <ecNumber evidence="1">2.7.7.65</ecNumber>
    </recommendedName>
</protein>
<dbReference type="CDD" id="cd00156">
    <property type="entry name" value="REC"/>
    <property type="match status" value="1"/>
</dbReference>
<evidence type="ECO:0000313" key="6">
    <source>
        <dbReference type="EMBL" id="NUB03162.1"/>
    </source>
</evidence>
<dbReference type="NCBIfam" id="TIGR00254">
    <property type="entry name" value="GGDEF"/>
    <property type="match status" value="1"/>
</dbReference>
<dbReference type="Gene3D" id="3.30.70.270">
    <property type="match status" value="1"/>
</dbReference>
<dbReference type="RefSeq" id="WP_174474112.1">
    <property type="nucleotide sequence ID" value="NZ_JAGINN010000005.1"/>
</dbReference>
<feature type="domain" description="Response regulatory" evidence="4">
    <location>
        <begin position="23"/>
        <end position="139"/>
    </location>
</feature>
<dbReference type="SUPFAM" id="SSF55073">
    <property type="entry name" value="Nucleotide cyclase"/>
    <property type="match status" value="1"/>
</dbReference>
<evidence type="ECO:0000259" key="5">
    <source>
        <dbReference type="PROSITE" id="PS50887"/>
    </source>
</evidence>
<dbReference type="PROSITE" id="PS50110">
    <property type="entry name" value="RESPONSE_REGULATORY"/>
    <property type="match status" value="1"/>
</dbReference>
<dbReference type="EC" id="2.7.7.65" evidence="1"/>
<dbReference type="PROSITE" id="PS50887">
    <property type="entry name" value="GGDEF"/>
    <property type="match status" value="1"/>
</dbReference>
<dbReference type="InterPro" id="IPR029787">
    <property type="entry name" value="Nucleotide_cyclase"/>
</dbReference>
<dbReference type="SMART" id="SM00448">
    <property type="entry name" value="REC"/>
    <property type="match status" value="1"/>
</dbReference>
<name>A0ABX2KKS5_9PROT</name>
<dbReference type="SMART" id="SM00267">
    <property type="entry name" value="GGDEF"/>
    <property type="match status" value="1"/>
</dbReference>